<dbReference type="Pfam" id="PF00425">
    <property type="entry name" value="Chorismate_bind"/>
    <property type="match status" value="1"/>
</dbReference>
<dbReference type="Gene3D" id="3.60.120.10">
    <property type="entry name" value="Anthranilate synthase"/>
    <property type="match status" value="1"/>
</dbReference>
<comment type="caution">
    <text evidence="2">The sequence shown here is derived from an EMBL/GenBank/DDBJ whole genome shotgun (WGS) entry which is preliminary data.</text>
</comment>
<protein>
    <submittedName>
        <fullName evidence="2">Anthranilate synthase component I family protein</fullName>
    </submittedName>
</protein>
<dbReference type="PRINTS" id="PR00095">
    <property type="entry name" value="ANTSNTHASEI"/>
</dbReference>
<sequence>MNGWFGDYPASLLIDWTDDSVWLQNPRQLTPSDLQHWLQPIRQLFTGKNNPGPRRRHWQPGWSQTQYHQAFSRVQHYLAAGDCYQVNLTMPFCCPEDLTEQSPLNLLQTFEPRFGGYLKSPDGTLFSVSPERFIRIDGQRIETCPIKGTLPRGKTAQQDQQLAQQLRDSDKDLAENLMIVDLLRNDLSIHAEPHSVKVEKLFELESHANVHHLVSTITARRKVGDCAVDVISDAFPGGSITGAPKKRAMEVISELEAQPRGAYCGSLGYFDDAGHADFNILIRTIEATQQGAFCWGGGGITVASTADDEYQEILAKVGKILATPL</sequence>
<accession>A0ABV7VSU9</accession>
<dbReference type="InterPro" id="IPR005801">
    <property type="entry name" value="ADC_synthase"/>
</dbReference>
<dbReference type="RefSeq" id="WP_376865756.1">
    <property type="nucleotide sequence ID" value="NZ_JBHRYB010000005.1"/>
</dbReference>
<dbReference type="EMBL" id="JBHRYB010000005">
    <property type="protein sequence ID" value="MFC3679942.1"/>
    <property type="molecule type" value="Genomic_DNA"/>
</dbReference>
<evidence type="ECO:0000313" key="2">
    <source>
        <dbReference type="EMBL" id="MFC3679942.1"/>
    </source>
</evidence>
<dbReference type="SUPFAM" id="SSF56322">
    <property type="entry name" value="ADC synthase"/>
    <property type="match status" value="1"/>
</dbReference>
<organism evidence="2 3">
    <name type="scientific">Bacterioplanoides pacificum</name>
    <dbReference type="NCBI Taxonomy" id="1171596"/>
    <lineage>
        <taxon>Bacteria</taxon>
        <taxon>Pseudomonadati</taxon>
        <taxon>Pseudomonadota</taxon>
        <taxon>Gammaproteobacteria</taxon>
        <taxon>Oceanospirillales</taxon>
        <taxon>Oceanospirillaceae</taxon>
        <taxon>Bacterioplanoides</taxon>
    </lineage>
</organism>
<feature type="domain" description="Chorismate-utilising enzyme C-terminal" evidence="1">
    <location>
        <begin position="64"/>
        <end position="316"/>
    </location>
</feature>
<evidence type="ECO:0000259" key="1">
    <source>
        <dbReference type="Pfam" id="PF00425"/>
    </source>
</evidence>
<reference evidence="3" key="1">
    <citation type="journal article" date="2019" name="Int. J. Syst. Evol. Microbiol.">
        <title>The Global Catalogue of Microorganisms (GCM) 10K type strain sequencing project: providing services to taxonomists for standard genome sequencing and annotation.</title>
        <authorList>
            <consortium name="The Broad Institute Genomics Platform"/>
            <consortium name="The Broad Institute Genome Sequencing Center for Infectious Disease"/>
            <person name="Wu L."/>
            <person name="Ma J."/>
        </authorList>
    </citation>
    <scope>NUCLEOTIDE SEQUENCE [LARGE SCALE GENOMIC DNA]</scope>
    <source>
        <strain evidence="3">KCTC 42424</strain>
    </source>
</reference>
<dbReference type="PANTHER" id="PTHR11236">
    <property type="entry name" value="AMINOBENZOATE/ANTHRANILATE SYNTHASE"/>
    <property type="match status" value="1"/>
</dbReference>
<keyword evidence="3" id="KW-1185">Reference proteome</keyword>
<dbReference type="InterPro" id="IPR019999">
    <property type="entry name" value="Anth_synth_I-like"/>
</dbReference>
<dbReference type="Proteomes" id="UP001595722">
    <property type="component" value="Unassembled WGS sequence"/>
</dbReference>
<dbReference type="InterPro" id="IPR015890">
    <property type="entry name" value="Chorismate_C"/>
</dbReference>
<name>A0ABV7VSU9_9GAMM</name>
<gene>
    <name evidence="2" type="ORF">ACFOMG_07430</name>
</gene>
<dbReference type="PANTHER" id="PTHR11236:SF50">
    <property type="entry name" value="AMINODEOXYCHORISMATE SYNTHASE COMPONENT 1"/>
    <property type="match status" value="1"/>
</dbReference>
<proteinExistence type="predicted"/>
<evidence type="ECO:0000313" key="3">
    <source>
        <dbReference type="Proteomes" id="UP001595722"/>
    </source>
</evidence>